<comment type="caution">
    <text evidence="1">The sequence shown here is derived from an EMBL/GenBank/DDBJ whole genome shotgun (WGS) entry which is preliminary data.</text>
</comment>
<dbReference type="Proteomes" id="UP000295680">
    <property type="component" value="Unassembled WGS sequence"/>
</dbReference>
<protein>
    <submittedName>
        <fullName evidence="1">Uncharacterized protein</fullName>
    </submittedName>
</protein>
<name>A0A4R2ITI8_9PSEU</name>
<evidence type="ECO:0000313" key="1">
    <source>
        <dbReference type="EMBL" id="TCO48811.1"/>
    </source>
</evidence>
<keyword evidence="2" id="KW-1185">Reference proteome</keyword>
<accession>A0A4R2ITI8</accession>
<dbReference type="EMBL" id="SLWS01000015">
    <property type="protein sequence ID" value="TCO48811.1"/>
    <property type="molecule type" value="Genomic_DNA"/>
</dbReference>
<dbReference type="AlphaFoldDB" id="A0A4R2ITI8"/>
<organism evidence="1 2">
    <name type="scientific">Actinocrispum wychmicini</name>
    <dbReference type="NCBI Taxonomy" id="1213861"/>
    <lineage>
        <taxon>Bacteria</taxon>
        <taxon>Bacillati</taxon>
        <taxon>Actinomycetota</taxon>
        <taxon>Actinomycetes</taxon>
        <taxon>Pseudonocardiales</taxon>
        <taxon>Pseudonocardiaceae</taxon>
        <taxon>Actinocrispum</taxon>
    </lineage>
</organism>
<proteinExistence type="predicted"/>
<sequence length="46" mass="5181">MEMVRGGAASDISHLTDMLSFTHVQLVTVMSMSMPWERWLPTGQNT</sequence>
<gene>
    <name evidence="1" type="ORF">EV192_11532</name>
</gene>
<evidence type="ECO:0000313" key="2">
    <source>
        <dbReference type="Proteomes" id="UP000295680"/>
    </source>
</evidence>
<reference evidence="1 2" key="1">
    <citation type="submission" date="2019-03" db="EMBL/GenBank/DDBJ databases">
        <title>Genomic Encyclopedia of Type Strains, Phase IV (KMG-IV): sequencing the most valuable type-strain genomes for metagenomic binning, comparative biology and taxonomic classification.</title>
        <authorList>
            <person name="Goeker M."/>
        </authorList>
    </citation>
    <scope>NUCLEOTIDE SEQUENCE [LARGE SCALE GENOMIC DNA]</scope>
    <source>
        <strain evidence="1 2">DSM 45934</strain>
    </source>
</reference>